<evidence type="ECO:0000313" key="8">
    <source>
        <dbReference type="EMBL" id="MBD0413515.1"/>
    </source>
</evidence>
<feature type="transmembrane region" description="Helical" evidence="6">
    <location>
        <begin position="210"/>
        <end position="234"/>
    </location>
</feature>
<dbReference type="Pfam" id="PF00892">
    <property type="entry name" value="EamA"/>
    <property type="match status" value="1"/>
</dbReference>
<dbReference type="Proteomes" id="UP000643405">
    <property type="component" value="Unassembled WGS sequence"/>
</dbReference>
<dbReference type="AlphaFoldDB" id="A0A8J6U431"/>
<feature type="transmembrane region" description="Helical" evidence="6">
    <location>
        <begin position="246"/>
        <end position="266"/>
    </location>
</feature>
<name>A0A8J6U431_9HYPH</name>
<proteinExistence type="inferred from homology"/>
<dbReference type="InterPro" id="IPR037185">
    <property type="entry name" value="EmrE-like"/>
</dbReference>
<keyword evidence="3 6" id="KW-0812">Transmembrane</keyword>
<reference evidence="8" key="1">
    <citation type="submission" date="2020-09" db="EMBL/GenBank/DDBJ databases">
        <title>Genome seq and assembly of Tianweitania sp.</title>
        <authorList>
            <person name="Chhetri G."/>
        </authorList>
    </citation>
    <scope>NUCLEOTIDE SEQUENCE</scope>
    <source>
        <strain evidence="8">Rool2</strain>
    </source>
</reference>
<comment type="subcellular location">
    <subcellularLocation>
        <location evidence="1">Membrane</location>
        <topology evidence="1">Multi-pass membrane protein</topology>
    </subcellularLocation>
</comment>
<evidence type="ECO:0000256" key="3">
    <source>
        <dbReference type="ARBA" id="ARBA00022692"/>
    </source>
</evidence>
<sequence>MTAFLNSPIGLLLVNGALLGLTLPLGKLAREAGVPPALWAFVISFGAGLVLLAVTYAQGGRFKVTPRKLRYFLITATVSYAVPNMLLFSAIPHLGAGFTGIMYTLSPIVTLMLSLLLGVRKPNALGIAGILVGAAGAVMVAATRGEAGAPADLFWVMIGLLMPCSLAIGNIYRTMDWPPDAGPVELAIGSHLAAAGILLIGLLATDGSAAFAALSAVPLLAVVQVSSSAIMFALFFRLQSVGGPVYLSQIGYVAAAVGLISGLLFLDEHYSILTWAGAVIIVIGVTMTTKAQRKPA</sequence>
<feature type="transmembrane region" description="Helical" evidence="6">
    <location>
        <begin position="7"/>
        <end position="25"/>
    </location>
</feature>
<organism evidence="8 9">
    <name type="scientific">Oryzicola mucosus</name>
    <dbReference type="NCBI Taxonomy" id="2767425"/>
    <lineage>
        <taxon>Bacteria</taxon>
        <taxon>Pseudomonadati</taxon>
        <taxon>Pseudomonadota</taxon>
        <taxon>Alphaproteobacteria</taxon>
        <taxon>Hyphomicrobiales</taxon>
        <taxon>Phyllobacteriaceae</taxon>
        <taxon>Oryzicola</taxon>
    </lineage>
</organism>
<protein>
    <submittedName>
        <fullName evidence="8">DMT family transporter</fullName>
    </submittedName>
</protein>
<keyword evidence="4 6" id="KW-1133">Transmembrane helix</keyword>
<comment type="caution">
    <text evidence="8">The sequence shown here is derived from an EMBL/GenBank/DDBJ whole genome shotgun (WGS) entry which is preliminary data.</text>
</comment>
<feature type="domain" description="EamA" evidence="7">
    <location>
        <begin position="9"/>
        <end position="140"/>
    </location>
</feature>
<feature type="transmembrane region" description="Helical" evidence="6">
    <location>
        <begin position="69"/>
        <end position="91"/>
    </location>
</feature>
<feature type="transmembrane region" description="Helical" evidence="6">
    <location>
        <begin position="154"/>
        <end position="172"/>
    </location>
</feature>
<dbReference type="InterPro" id="IPR050638">
    <property type="entry name" value="AA-Vitamin_Transporters"/>
</dbReference>
<feature type="transmembrane region" description="Helical" evidence="6">
    <location>
        <begin position="37"/>
        <end position="57"/>
    </location>
</feature>
<evidence type="ECO:0000256" key="1">
    <source>
        <dbReference type="ARBA" id="ARBA00004141"/>
    </source>
</evidence>
<comment type="similarity">
    <text evidence="2">Belongs to the EamA transporter family.</text>
</comment>
<keyword evidence="5 6" id="KW-0472">Membrane</keyword>
<dbReference type="RefSeq" id="WP_188162943.1">
    <property type="nucleotide sequence ID" value="NZ_JACVVX010000001.1"/>
</dbReference>
<dbReference type="InterPro" id="IPR000620">
    <property type="entry name" value="EamA_dom"/>
</dbReference>
<feature type="transmembrane region" description="Helical" evidence="6">
    <location>
        <begin position="184"/>
        <end position="204"/>
    </location>
</feature>
<feature type="transmembrane region" description="Helical" evidence="6">
    <location>
        <begin position="272"/>
        <end position="289"/>
    </location>
</feature>
<dbReference type="PANTHER" id="PTHR32322">
    <property type="entry name" value="INNER MEMBRANE TRANSPORTER"/>
    <property type="match status" value="1"/>
</dbReference>
<dbReference type="EMBL" id="JACVVX010000001">
    <property type="protein sequence ID" value="MBD0413515.1"/>
    <property type="molecule type" value="Genomic_DNA"/>
</dbReference>
<evidence type="ECO:0000259" key="7">
    <source>
        <dbReference type="Pfam" id="PF00892"/>
    </source>
</evidence>
<accession>A0A8J6U431</accession>
<evidence type="ECO:0000256" key="5">
    <source>
        <dbReference type="ARBA" id="ARBA00023136"/>
    </source>
</evidence>
<evidence type="ECO:0000256" key="6">
    <source>
        <dbReference type="SAM" id="Phobius"/>
    </source>
</evidence>
<dbReference type="PANTHER" id="PTHR32322:SF2">
    <property type="entry name" value="EAMA DOMAIN-CONTAINING PROTEIN"/>
    <property type="match status" value="1"/>
</dbReference>
<evidence type="ECO:0000313" key="9">
    <source>
        <dbReference type="Proteomes" id="UP000643405"/>
    </source>
</evidence>
<keyword evidence="9" id="KW-1185">Reference proteome</keyword>
<feature type="transmembrane region" description="Helical" evidence="6">
    <location>
        <begin position="124"/>
        <end position="142"/>
    </location>
</feature>
<dbReference type="SUPFAM" id="SSF103481">
    <property type="entry name" value="Multidrug resistance efflux transporter EmrE"/>
    <property type="match status" value="2"/>
</dbReference>
<feature type="transmembrane region" description="Helical" evidence="6">
    <location>
        <begin position="97"/>
        <end position="117"/>
    </location>
</feature>
<evidence type="ECO:0000256" key="2">
    <source>
        <dbReference type="ARBA" id="ARBA00007362"/>
    </source>
</evidence>
<dbReference type="GO" id="GO:0016020">
    <property type="term" value="C:membrane"/>
    <property type="evidence" value="ECO:0007669"/>
    <property type="project" value="UniProtKB-SubCell"/>
</dbReference>
<evidence type="ECO:0000256" key="4">
    <source>
        <dbReference type="ARBA" id="ARBA00022989"/>
    </source>
</evidence>
<gene>
    <name evidence="8" type="ORF">ICI42_02500</name>
</gene>